<dbReference type="eggNOG" id="ENOG502SZSG">
    <property type="taxonomic scope" value="Eukaryota"/>
</dbReference>
<accession>A0A177A706</accession>
<protein>
    <submittedName>
        <fullName evidence="1">Uncharacterized protein</fullName>
    </submittedName>
</protein>
<dbReference type="VEuPathDB" id="FungiDB:GMDG_02289"/>
<dbReference type="Proteomes" id="UP000077154">
    <property type="component" value="Unassembled WGS sequence"/>
</dbReference>
<dbReference type="AlphaFoldDB" id="A0A177A706"/>
<dbReference type="GeneID" id="36288989"/>
<organism evidence="1">
    <name type="scientific">Pseudogymnoascus destructans</name>
    <dbReference type="NCBI Taxonomy" id="655981"/>
    <lineage>
        <taxon>Eukaryota</taxon>
        <taxon>Fungi</taxon>
        <taxon>Dikarya</taxon>
        <taxon>Ascomycota</taxon>
        <taxon>Pezizomycotina</taxon>
        <taxon>Leotiomycetes</taxon>
        <taxon>Thelebolales</taxon>
        <taxon>Thelebolaceae</taxon>
        <taxon>Pseudogymnoascus</taxon>
    </lineage>
</organism>
<evidence type="ECO:0000313" key="1">
    <source>
        <dbReference type="EMBL" id="OAF57071.1"/>
    </source>
</evidence>
<name>A0A177A706_9PEZI</name>
<proteinExistence type="predicted"/>
<gene>
    <name evidence="1" type="ORF">VC83_05927</name>
</gene>
<dbReference type="EMBL" id="KV441401">
    <property type="protein sequence ID" value="OAF57071.1"/>
    <property type="molecule type" value="Genomic_DNA"/>
</dbReference>
<dbReference type="OrthoDB" id="2935237at2759"/>
<reference evidence="1" key="1">
    <citation type="submission" date="2016-03" db="EMBL/GenBank/DDBJ databases">
        <title>Updated assembly of Pseudogymnoascus destructans, the fungus causing white-nose syndrome of bats.</title>
        <authorList>
            <person name="Palmer J.M."/>
            <person name="Drees K.P."/>
            <person name="Foster J.T."/>
            <person name="Lindner D.L."/>
        </authorList>
    </citation>
    <scope>NUCLEOTIDE SEQUENCE [LARGE SCALE GENOMIC DNA]</scope>
    <source>
        <strain evidence="1">20631-21</strain>
    </source>
</reference>
<dbReference type="RefSeq" id="XP_024322362.1">
    <property type="nucleotide sequence ID" value="XM_024469534.1"/>
</dbReference>
<sequence length="212" mass="23996">MNEALCSILCDQDKWSFDPYVCKFIKFNKDGTGELWCVKDMTYIFAVNLEWKSIPLPKSDEAIETAETKTTANGKPQLLGKLNLEITLNTSVANSLTGWLPNWPSPNEHYLSEAAFRTRSFTAAIEKGNFIPNLWVGYEGKFKQRWGLRLLFDKSPYPTREGLKSLDEVPISVDELDEMVTFLARRLPDSETRGKAMNDDSYAGFRGSCSVS</sequence>